<evidence type="ECO:0000256" key="1">
    <source>
        <dbReference type="SAM" id="Phobius"/>
    </source>
</evidence>
<evidence type="ECO:0000313" key="2">
    <source>
        <dbReference type="EMBL" id="GAA6498435.1"/>
    </source>
</evidence>
<dbReference type="EMBL" id="BAABZQ010000001">
    <property type="protein sequence ID" value="GAA6498435.1"/>
    <property type="molecule type" value="Genomic_DNA"/>
</dbReference>
<protein>
    <submittedName>
        <fullName evidence="2">Uncharacterized protein</fullName>
    </submittedName>
</protein>
<evidence type="ECO:0000313" key="3">
    <source>
        <dbReference type="Proteomes" id="UP001600941"/>
    </source>
</evidence>
<proteinExistence type="predicted"/>
<organism evidence="2 3">
    <name type="scientific">Blautia parvula</name>
    <dbReference type="NCBI Taxonomy" id="2877527"/>
    <lineage>
        <taxon>Bacteria</taxon>
        <taxon>Bacillati</taxon>
        <taxon>Bacillota</taxon>
        <taxon>Clostridia</taxon>
        <taxon>Lachnospirales</taxon>
        <taxon>Lachnospiraceae</taxon>
        <taxon>Blautia</taxon>
    </lineage>
</organism>
<keyword evidence="1" id="KW-0812">Transmembrane</keyword>
<sequence length="75" mass="8082">MKKKIAPVIITIVVSLLIILWACTGLRETAGLDGFSSAGLLFLLAGIGGVGVLVAVLFIRLKEIDHEDEDDLKKY</sequence>
<keyword evidence="1" id="KW-1133">Transmembrane helix</keyword>
<gene>
    <name evidence="2" type="ORF">K340107D12_12510</name>
</gene>
<dbReference type="Proteomes" id="UP001600941">
    <property type="component" value="Unassembled WGS sequence"/>
</dbReference>
<name>A0ABQ0BPH4_9FIRM</name>
<keyword evidence="3" id="KW-1185">Reference proteome</keyword>
<feature type="transmembrane region" description="Helical" evidence="1">
    <location>
        <begin position="35"/>
        <end position="59"/>
    </location>
</feature>
<accession>A0ABQ0BPH4</accession>
<reference evidence="2 3" key="1">
    <citation type="submission" date="2024-04" db="EMBL/GenBank/DDBJ databases">
        <title>Defined microbial consortia suppress multidrug-resistant proinflammatory Enterobacteriaceae via ecological control.</title>
        <authorList>
            <person name="Furuichi M."/>
            <person name="Kawaguchi T."/>
            <person name="Pust M."/>
            <person name="Yasuma K."/>
            <person name="Plichta D."/>
            <person name="Hasegawa N."/>
            <person name="Ohya T."/>
            <person name="Bhattarai S."/>
            <person name="Sasajima S."/>
            <person name="Aoto Y."/>
            <person name="Tuganbaev T."/>
            <person name="Yaginuma M."/>
            <person name="Ueda M."/>
            <person name="Okahashi N."/>
            <person name="Amafuji K."/>
            <person name="Kiridooshi Y."/>
            <person name="Sugita K."/>
            <person name="Strazar M."/>
            <person name="Skelly A."/>
            <person name="Suda W."/>
            <person name="Hattori M."/>
            <person name="Nakamoto N."/>
            <person name="Caballero S."/>
            <person name="Norman J."/>
            <person name="Olle B."/>
            <person name="Tanoue T."/>
            <person name="Arita M."/>
            <person name="Bucci V."/>
            <person name="Atarashi K."/>
            <person name="Xavier R."/>
            <person name="Honda K."/>
        </authorList>
    </citation>
    <scope>NUCLEOTIDE SEQUENCE [LARGE SCALE GENOMIC DNA]</scope>
    <source>
        <strain evidence="3">k34-0107-D12</strain>
    </source>
</reference>
<comment type="caution">
    <text evidence="2">The sequence shown here is derived from an EMBL/GenBank/DDBJ whole genome shotgun (WGS) entry which is preliminary data.</text>
</comment>
<keyword evidence="1" id="KW-0472">Membrane</keyword>
<dbReference type="RefSeq" id="WP_033141069.1">
    <property type="nucleotide sequence ID" value="NZ_AP031413.1"/>
</dbReference>